<dbReference type="InterPro" id="IPR009781">
    <property type="entry name" value="DUF1345"/>
</dbReference>
<dbReference type="EMBL" id="CP022295">
    <property type="protein sequence ID" value="QSR28387.1"/>
    <property type="molecule type" value="Genomic_DNA"/>
</dbReference>
<dbReference type="Proteomes" id="UP000662818">
    <property type="component" value="Chromosome"/>
</dbReference>
<evidence type="ECO:0000256" key="1">
    <source>
        <dbReference type="SAM" id="Phobius"/>
    </source>
</evidence>
<feature type="transmembrane region" description="Helical" evidence="1">
    <location>
        <begin position="105"/>
        <end position="123"/>
    </location>
</feature>
<accession>A0ABX7PRS0</accession>
<proteinExistence type="predicted"/>
<feature type="transmembrane region" description="Helical" evidence="1">
    <location>
        <begin position="12"/>
        <end position="29"/>
    </location>
</feature>
<evidence type="ECO:0000313" key="2">
    <source>
        <dbReference type="EMBL" id="QSR28387.1"/>
    </source>
</evidence>
<keyword evidence="1" id="KW-0812">Transmembrane</keyword>
<sequence>MCHAEVVSGRRLAGGAELLVLALGAAYVARPSLWTLVGWEAIVLVYLVVGGVRAWSGERALTTPSQARVLRQWAWVSPLLTSAVGATSAVVALSARTDLNRDVDSLVLAGVAAAGVVLSWMMLQVGFAQVYQLVDATDPARAGIEFPQPGGEGPSALDYLYFSFTMGASFATSDADVRTTEMRRVVLVHSVVAFFYNALVVAVAFQVLQQVVG</sequence>
<evidence type="ECO:0000313" key="3">
    <source>
        <dbReference type="Proteomes" id="UP000662818"/>
    </source>
</evidence>
<keyword evidence="1" id="KW-1133">Transmembrane helix</keyword>
<keyword evidence="3" id="KW-1185">Reference proteome</keyword>
<organism evidence="2 3">
    <name type="scientific">Nocardioides aromaticivorans</name>
    <dbReference type="NCBI Taxonomy" id="200618"/>
    <lineage>
        <taxon>Bacteria</taxon>
        <taxon>Bacillati</taxon>
        <taxon>Actinomycetota</taxon>
        <taxon>Actinomycetes</taxon>
        <taxon>Propionibacteriales</taxon>
        <taxon>Nocardioidaceae</taxon>
        <taxon>Nocardioides</taxon>
    </lineage>
</organism>
<feature type="transmembrane region" description="Helical" evidence="1">
    <location>
        <begin position="75"/>
        <end position="93"/>
    </location>
</feature>
<dbReference type="Pfam" id="PF07077">
    <property type="entry name" value="DUF1345"/>
    <property type="match status" value="1"/>
</dbReference>
<reference evidence="2 3" key="1">
    <citation type="submission" date="2017-06" db="EMBL/GenBank/DDBJ databases">
        <title>Complete Genome Sequence of the Soil Carbazole-Degrading Bacterium Nocardioides aromaticivorans IC177.</title>
        <authorList>
            <person name="Vejarano F."/>
            <person name="Suzuki-Minakuchi C."/>
            <person name="Ohtsubo Y."/>
            <person name="Tsuda M."/>
            <person name="Okada K."/>
            <person name="Nojiri H."/>
        </authorList>
    </citation>
    <scope>NUCLEOTIDE SEQUENCE [LARGE SCALE GENOMIC DNA]</scope>
    <source>
        <strain evidence="2 3">IC177</strain>
    </source>
</reference>
<keyword evidence="1" id="KW-0472">Membrane</keyword>
<name>A0ABX7PRS0_9ACTN</name>
<feature type="transmembrane region" description="Helical" evidence="1">
    <location>
        <begin position="185"/>
        <end position="208"/>
    </location>
</feature>
<gene>
    <name evidence="2" type="ORF">CFH99_22440</name>
</gene>
<feature type="transmembrane region" description="Helical" evidence="1">
    <location>
        <begin position="36"/>
        <end position="55"/>
    </location>
</feature>
<protein>
    <recommendedName>
        <fullName evidence="4">DUF1345 domain-containing protein</fullName>
    </recommendedName>
</protein>
<evidence type="ECO:0008006" key="4">
    <source>
        <dbReference type="Google" id="ProtNLM"/>
    </source>
</evidence>